<organism evidence="3 4">
    <name type="scientific">Lutimaribacter marinistellae</name>
    <dbReference type="NCBI Taxonomy" id="1820329"/>
    <lineage>
        <taxon>Bacteria</taxon>
        <taxon>Pseudomonadati</taxon>
        <taxon>Pseudomonadota</taxon>
        <taxon>Alphaproteobacteria</taxon>
        <taxon>Rhodobacterales</taxon>
        <taxon>Roseobacteraceae</taxon>
        <taxon>Lutimaribacter</taxon>
    </lineage>
</organism>
<feature type="domain" description="Potassium channel" evidence="2">
    <location>
        <begin position="142"/>
        <end position="213"/>
    </location>
</feature>
<evidence type="ECO:0000256" key="1">
    <source>
        <dbReference type="SAM" id="Phobius"/>
    </source>
</evidence>
<dbReference type="PRINTS" id="PR00169">
    <property type="entry name" value="KCHANNEL"/>
</dbReference>
<keyword evidence="1" id="KW-1133">Transmembrane helix</keyword>
<feature type="transmembrane region" description="Helical" evidence="1">
    <location>
        <begin position="95"/>
        <end position="116"/>
    </location>
</feature>
<gene>
    <name evidence="3" type="ORF">ACFORG_16235</name>
</gene>
<keyword evidence="1" id="KW-0472">Membrane</keyword>
<name>A0ABV7TLD2_9RHOB</name>
<sequence length="222" mass="23478">MPTPSSRAETLSDANSGARWGGLLSLLIVAILVVPLFGSTVVTELSSLALFQVAVIGALAHAAAPGRHRVFFFGISAAWFVLITISTAVDALFGPAMLLSAILLIAALWATFANLVDARAGNIDNLMGAVFGYLLLAVAWAILFMQMERLHPGSFTIEENADLSSTMIYFSLVTLTTLGYGDILPQTRLAEIAAGLEAVVGVLYIAVMVGSIVGTYKRDDTR</sequence>
<proteinExistence type="predicted"/>
<dbReference type="Pfam" id="PF07885">
    <property type="entry name" value="Ion_trans_2"/>
    <property type="match status" value="1"/>
</dbReference>
<keyword evidence="1" id="KW-0812">Transmembrane</keyword>
<keyword evidence="3" id="KW-0813">Transport</keyword>
<comment type="caution">
    <text evidence="3">The sequence shown here is derived from an EMBL/GenBank/DDBJ whole genome shotgun (WGS) entry which is preliminary data.</text>
</comment>
<evidence type="ECO:0000313" key="4">
    <source>
        <dbReference type="Proteomes" id="UP001595629"/>
    </source>
</evidence>
<keyword evidence="3" id="KW-0406">Ion transport</keyword>
<protein>
    <submittedName>
        <fullName evidence="3">Potassium channel family protein</fullName>
    </submittedName>
</protein>
<reference evidence="4" key="1">
    <citation type="journal article" date="2019" name="Int. J. Syst. Evol. Microbiol.">
        <title>The Global Catalogue of Microorganisms (GCM) 10K type strain sequencing project: providing services to taxonomists for standard genome sequencing and annotation.</title>
        <authorList>
            <consortium name="The Broad Institute Genomics Platform"/>
            <consortium name="The Broad Institute Genome Sequencing Center for Infectious Disease"/>
            <person name="Wu L."/>
            <person name="Ma J."/>
        </authorList>
    </citation>
    <scope>NUCLEOTIDE SEQUENCE [LARGE SCALE GENOMIC DNA]</scope>
    <source>
        <strain evidence="4">KCTC 42911</strain>
    </source>
</reference>
<feature type="transmembrane region" description="Helical" evidence="1">
    <location>
        <begin position="196"/>
        <end position="216"/>
    </location>
</feature>
<dbReference type="InterPro" id="IPR013099">
    <property type="entry name" value="K_chnl_dom"/>
</dbReference>
<feature type="transmembrane region" description="Helical" evidence="1">
    <location>
        <begin position="45"/>
        <end position="63"/>
    </location>
</feature>
<keyword evidence="3" id="KW-0407">Ion channel</keyword>
<dbReference type="GO" id="GO:0034220">
    <property type="term" value="P:monoatomic ion transmembrane transport"/>
    <property type="evidence" value="ECO:0007669"/>
    <property type="project" value="UniProtKB-KW"/>
</dbReference>
<feature type="transmembrane region" description="Helical" evidence="1">
    <location>
        <begin position="128"/>
        <end position="147"/>
    </location>
</feature>
<evidence type="ECO:0000313" key="3">
    <source>
        <dbReference type="EMBL" id="MFC3615309.1"/>
    </source>
</evidence>
<feature type="transmembrane region" description="Helical" evidence="1">
    <location>
        <begin position="70"/>
        <end position="89"/>
    </location>
</feature>
<dbReference type="SUPFAM" id="SSF81324">
    <property type="entry name" value="Voltage-gated potassium channels"/>
    <property type="match status" value="1"/>
</dbReference>
<keyword evidence="4" id="KW-1185">Reference proteome</keyword>
<feature type="transmembrane region" description="Helical" evidence="1">
    <location>
        <begin position="20"/>
        <end position="39"/>
    </location>
</feature>
<dbReference type="RefSeq" id="WP_386736561.1">
    <property type="nucleotide sequence ID" value="NZ_JBHRXI010000016.1"/>
</dbReference>
<dbReference type="Proteomes" id="UP001595629">
    <property type="component" value="Unassembled WGS sequence"/>
</dbReference>
<dbReference type="Gene3D" id="1.10.287.70">
    <property type="match status" value="1"/>
</dbReference>
<dbReference type="EMBL" id="JBHRXI010000016">
    <property type="protein sequence ID" value="MFC3615309.1"/>
    <property type="molecule type" value="Genomic_DNA"/>
</dbReference>
<evidence type="ECO:0000259" key="2">
    <source>
        <dbReference type="Pfam" id="PF07885"/>
    </source>
</evidence>
<accession>A0ABV7TLD2</accession>